<name>A0A0C3QB28_9AGAM</name>
<protein>
    <submittedName>
        <fullName evidence="1">Uncharacterized protein</fullName>
    </submittedName>
</protein>
<organism evidence="1 2">
    <name type="scientific">Tulasnella calospora MUT 4182</name>
    <dbReference type="NCBI Taxonomy" id="1051891"/>
    <lineage>
        <taxon>Eukaryota</taxon>
        <taxon>Fungi</taxon>
        <taxon>Dikarya</taxon>
        <taxon>Basidiomycota</taxon>
        <taxon>Agaricomycotina</taxon>
        <taxon>Agaricomycetes</taxon>
        <taxon>Cantharellales</taxon>
        <taxon>Tulasnellaceae</taxon>
        <taxon>Tulasnella</taxon>
    </lineage>
</organism>
<dbReference type="AlphaFoldDB" id="A0A0C3QB28"/>
<dbReference type="EMBL" id="KN823137">
    <property type="protein sequence ID" value="KIO21464.1"/>
    <property type="molecule type" value="Genomic_DNA"/>
</dbReference>
<reference evidence="1 2" key="1">
    <citation type="submission" date="2014-04" db="EMBL/GenBank/DDBJ databases">
        <authorList>
            <consortium name="DOE Joint Genome Institute"/>
            <person name="Kuo A."/>
            <person name="Girlanda M."/>
            <person name="Perotto S."/>
            <person name="Kohler A."/>
            <person name="Nagy L.G."/>
            <person name="Floudas D."/>
            <person name="Copeland A."/>
            <person name="Barry K.W."/>
            <person name="Cichocki N."/>
            <person name="Veneault-Fourrey C."/>
            <person name="LaButti K."/>
            <person name="Lindquist E.A."/>
            <person name="Lipzen A."/>
            <person name="Lundell T."/>
            <person name="Morin E."/>
            <person name="Murat C."/>
            <person name="Sun H."/>
            <person name="Tunlid A."/>
            <person name="Henrissat B."/>
            <person name="Grigoriev I.V."/>
            <person name="Hibbett D.S."/>
            <person name="Martin F."/>
            <person name="Nordberg H.P."/>
            <person name="Cantor M.N."/>
            <person name="Hua S.X."/>
        </authorList>
    </citation>
    <scope>NUCLEOTIDE SEQUENCE [LARGE SCALE GENOMIC DNA]</scope>
    <source>
        <strain evidence="1 2">MUT 4182</strain>
    </source>
</reference>
<reference evidence="2" key="2">
    <citation type="submission" date="2015-01" db="EMBL/GenBank/DDBJ databases">
        <title>Evolutionary Origins and Diversification of the Mycorrhizal Mutualists.</title>
        <authorList>
            <consortium name="DOE Joint Genome Institute"/>
            <consortium name="Mycorrhizal Genomics Consortium"/>
            <person name="Kohler A."/>
            <person name="Kuo A."/>
            <person name="Nagy L.G."/>
            <person name="Floudas D."/>
            <person name="Copeland A."/>
            <person name="Barry K.W."/>
            <person name="Cichocki N."/>
            <person name="Veneault-Fourrey C."/>
            <person name="LaButti K."/>
            <person name="Lindquist E.A."/>
            <person name="Lipzen A."/>
            <person name="Lundell T."/>
            <person name="Morin E."/>
            <person name="Murat C."/>
            <person name="Riley R."/>
            <person name="Ohm R."/>
            <person name="Sun H."/>
            <person name="Tunlid A."/>
            <person name="Henrissat B."/>
            <person name="Grigoriev I.V."/>
            <person name="Hibbett D.S."/>
            <person name="Martin F."/>
        </authorList>
    </citation>
    <scope>NUCLEOTIDE SEQUENCE [LARGE SCALE GENOMIC DNA]</scope>
    <source>
        <strain evidence="2">MUT 4182</strain>
    </source>
</reference>
<evidence type="ECO:0000313" key="2">
    <source>
        <dbReference type="Proteomes" id="UP000054248"/>
    </source>
</evidence>
<dbReference type="HOGENOM" id="CLU_2499538_0_0_1"/>
<keyword evidence="2" id="KW-1185">Reference proteome</keyword>
<dbReference type="OrthoDB" id="3247864at2759"/>
<dbReference type="Proteomes" id="UP000054248">
    <property type="component" value="Unassembled WGS sequence"/>
</dbReference>
<evidence type="ECO:0000313" key="1">
    <source>
        <dbReference type="EMBL" id="KIO21464.1"/>
    </source>
</evidence>
<sequence length="86" mass="9833">MTAAPSIFTRSGGFDSIKWPSLEEVLFDCAYCADLLALVDLVPSIKRIRILKNPCELGDKDVERERLVKLREKIDVALWLDPWKDV</sequence>
<gene>
    <name evidence="1" type="ORF">M407DRAFT_245457</name>
</gene>
<proteinExistence type="predicted"/>
<accession>A0A0C3QB28</accession>